<protein>
    <submittedName>
        <fullName evidence="3 4">Citrate synthase</fullName>
    </submittedName>
    <submittedName>
        <fullName evidence="6">Citryl-CoA lyase</fullName>
    </submittedName>
</protein>
<evidence type="ECO:0000313" key="5">
    <source>
        <dbReference type="EMBL" id="CEL25511.1"/>
    </source>
</evidence>
<dbReference type="GO" id="GO:0005975">
    <property type="term" value="P:carbohydrate metabolic process"/>
    <property type="evidence" value="ECO:0007669"/>
    <property type="project" value="TreeGrafter"/>
</dbReference>
<keyword evidence="6" id="KW-0456">Lyase</keyword>
<reference evidence="5" key="3">
    <citation type="submission" date="2014-09" db="EMBL/GenBank/DDBJ databases">
        <authorList>
            <person name="Bishop-Lilly K.A."/>
            <person name="Broomall S.M."/>
            <person name="Chain P.S."/>
            <person name="Chertkov O."/>
            <person name="Coyne S.R."/>
            <person name="Daligault H.E."/>
            <person name="Davenport K.W."/>
            <person name="Erkkila T."/>
            <person name="Frey K.G."/>
            <person name="Gibbons H.S."/>
            <person name="Gu W."/>
            <person name="Jaissle J."/>
            <person name="Johnson S.L."/>
            <person name="Koroleva G.I."/>
            <person name="Ladner J.T."/>
            <person name="Lo C.-C."/>
            <person name="Minogue T.D."/>
            <person name="Munk C."/>
            <person name="Palacios G.F."/>
            <person name="Redden C.L."/>
            <person name="Rosenzweig C.N."/>
            <person name="Scholz M.B."/>
            <person name="Teshima H."/>
            <person name="Xu Y."/>
        </authorList>
    </citation>
    <scope>NUCLEOTIDE SEQUENCE</scope>
    <source>
        <strain evidence="5">Mb9</strain>
    </source>
</reference>
<dbReference type="Proteomes" id="UP000606900">
    <property type="component" value="Unassembled WGS sequence"/>
</dbReference>
<dbReference type="NCBIfam" id="NF004869">
    <property type="entry name" value="PRK06224.1-6"/>
    <property type="match status" value="1"/>
</dbReference>
<proteinExistence type="inferred from homology"/>
<dbReference type="Proteomes" id="UP000029661">
    <property type="component" value="Chromosome"/>
</dbReference>
<dbReference type="PATRIC" id="fig|2162.10.peg.1958"/>
<dbReference type="GO" id="GO:0006099">
    <property type="term" value="P:tricarboxylic acid cycle"/>
    <property type="evidence" value="ECO:0007669"/>
    <property type="project" value="TreeGrafter"/>
</dbReference>
<reference evidence="4" key="2">
    <citation type="submission" date="2014-08" db="EMBL/GenBank/DDBJ databases">
        <authorList>
            <person name="Wibberg D."/>
        </authorList>
    </citation>
    <scope>NUCLEOTIDE SEQUENCE</scope>
</reference>
<comment type="similarity">
    <text evidence="1">Belongs to the citrate synthase family.</text>
</comment>
<dbReference type="RefSeq" id="WP_048072395.1">
    <property type="nucleotide sequence ID" value="NZ_CP006933.1"/>
</dbReference>
<dbReference type="SUPFAM" id="SSF48256">
    <property type="entry name" value="Citrate synthase"/>
    <property type="match status" value="1"/>
</dbReference>
<evidence type="ECO:0000313" key="4">
    <source>
        <dbReference type="EMBL" id="CEA13147.1"/>
    </source>
</evidence>
<dbReference type="InterPro" id="IPR016142">
    <property type="entry name" value="Citrate_synth-like_lrg_a-sub"/>
</dbReference>
<dbReference type="Pfam" id="PF00285">
    <property type="entry name" value="Citrate_synt"/>
    <property type="match status" value="1"/>
</dbReference>
<dbReference type="GO" id="GO:0005829">
    <property type="term" value="C:cytosol"/>
    <property type="evidence" value="ECO:0007669"/>
    <property type="project" value="TreeGrafter"/>
</dbReference>
<dbReference type="STRING" id="2162.BRM9_0830"/>
<keyword evidence="7" id="KW-1185">Reference proteome</keyword>
<reference evidence="3" key="1">
    <citation type="submission" date="2013-12" db="EMBL/GenBank/DDBJ databases">
        <title>The complete genome sequence of Methanobacterium sp. BRM9.</title>
        <authorList>
            <consortium name="Pastoral Greenhouse Gas Research Consortium"/>
            <person name="Kelly W.J."/>
            <person name="Leahy S.C."/>
            <person name="Perry R."/>
            <person name="Li D."/>
            <person name="Altermann E."/>
            <person name="Lambie S.C."/>
            <person name="Attwood G.T."/>
        </authorList>
    </citation>
    <scope>NUCLEOTIDE SEQUENCE [LARGE SCALE GENOMIC DNA]</scope>
    <source>
        <strain evidence="3">BRM9</strain>
    </source>
</reference>
<dbReference type="EMBL" id="JADIIL010000037">
    <property type="protein sequence ID" value="MBF4475867.1"/>
    <property type="molecule type" value="Genomic_DNA"/>
</dbReference>
<dbReference type="GO" id="GO:0016829">
    <property type="term" value="F:lyase activity"/>
    <property type="evidence" value="ECO:0007669"/>
    <property type="project" value="UniProtKB-KW"/>
</dbReference>
<dbReference type="KEGG" id="mfc:BRM9_0830"/>
<dbReference type="CDD" id="cd06100">
    <property type="entry name" value="CCL_ACL-C"/>
    <property type="match status" value="1"/>
</dbReference>
<dbReference type="PANTHER" id="PTHR11739">
    <property type="entry name" value="CITRATE SYNTHASE"/>
    <property type="match status" value="1"/>
</dbReference>
<dbReference type="Gene3D" id="1.10.230.10">
    <property type="entry name" value="Cytochrome P450-Terp, domain 2"/>
    <property type="match status" value="1"/>
</dbReference>
<name>A0A090I7N5_METFO</name>
<organism evidence="4">
    <name type="scientific">Methanobacterium formicicum</name>
    <dbReference type="NCBI Taxonomy" id="2162"/>
    <lineage>
        <taxon>Archaea</taxon>
        <taxon>Methanobacteriati</taxon>
        <taxon>Methanobacteriota</taxon>
        <taxon>Methanomada group</taxon>
        <taxon>Methanobacteria</taxon>
        <taxon>Methanobacteriales</taxon>
        <taxon>Methanobacteriaceae</taxon>
        <taxon>Methanobacterium</taxon>
    </lineage>
</organism>
<dbReference type="EMBL" id="LN734822">
    <property type="protein sequence ID" value="CEL25511.1"/>
    <property type="molecule type" value="Genomic_DNA"/>
</dbReference>
<accession>A0A090I7N5</accession>
<dbReference type="GO" id="GO:0046912">
    <property type="term" value="F:acyltransferase activity, acyl groups converted into alkyl on transfer"/>
    <property type="evidence" value="ECO:0007669"/>
    <property type="project" value="InterPro"/>
</dbReference>
<dbReference type="NCBIfam" id="NF004866">
    <property type="entry name" value="PRK06224.1-3"/>
    <property type="match status" value="1"/>
</dbReference>
<reference evidence="6" key="4">
    <citation type="submission" date="2020-10" db="EMBL/GenBank/DDBJ databases">
        <title>Dehalococcoides mccartyi of a TCE/Cr reducing biochatode.</title>
        <authorList>
            <person name="Matturro B."/>
        </authorList>
    </citation>
    <scope>NUCLEOTIDE SEQUENCE</scope>
    <source>
        <strain evidence="6">Bin2</strain>
    </source>
</reference>
<dbReference type="GeneID" id="26740118"/>
<dbReference type="InterPro" id="IPR016143">
    <property type="entry name" value="Citrate_synth-like_sm_a-sub"/>
</dbReference>
<evidence type="ECO:0000313" key="7">
    <source>
        <dbReference type="Proteomes" id="UP000062768"/>
    </source>
</evidence>
<gene>
    <name evidence="3" type="ORF">BRM9_0830</name>
    <name evidence="4" type="ORF">DSM1535_0793</name>
    <name evidence="6" type="ORF">ISP06_10435</name>
    <name evidence="5" type="ORF">MB9_1883</name>
</gene>
<dbReference type="OrthoDB" id="21302at2157"/>
<dbReference type="InterPro" id="IPR002020">
    <property type="entry name" value="Citrate_synthase"/>
</dbReference>
<dbReference type="PANTHER" id="PTHR11739:SF4">
    <property type="entry name" value="CITRATE SYNTHASE, PEROXISOMAL"/>
    <property type="match status" value="1"/>
</dbReference>
<evidence type="ECO:0000256" key="2">
    <source>
        <dbReference type="ARBA" id="ARBA00022679"/>
    </source>
</evidence>
<dbReference type="InterPro" id="IPR036969">
    <property type="entry name" value="Citrate_synthase_sf"/>
</dbReference>
<dbReference type="EMBL" id="LN515531">
    <property type="protein sequence ID" value="CEA13147.1"/>
    <property type="molecule type" value="Genomic_DNA"/>
</dbReference>
<evidence type="ECO:0000313" key="3">
    <source>
        <dbReference type="EMBL" id="AIS31648.1"/>
    </source>
</evidence>
<dbReference type="EMBL" id="CP006933">
    <property type="protein sequence ID" value="AIS31648.1"/>
    <property type="molecule type" value="Genomic_DNA"/>
</dbReference>
<evidence type="ECO:0000313" key="6">
    <source>
        <dbReference type="EMBL" id="MBF4475867.1"/>
    </source>
</evidence>
<dbReference type="Gene3D" id="1.10.580.10">
    <property type="entry name" value="Citrate Synthase, domain 1"/>
    <property type="match status" value="2"/>
</dbReference>
<sequence>MAIGRETVENLLKLTKPKWRTSITKVEPDRITTRGYPQEDLIGNISFSEMVYLLLKGELPREKEAKMMEAVLVSFCDHGVTPPSTQVARIMASTGAPMNTCVAGGVSSFGKYHAGALERSMRIVQHVVKEGVGSNGPPSSSEELKNSALMVVEHFLEKGKKIPGFGHRFHDKDPRPGKLIKVAKKYGCFGIHTELIVSIEKLLLEMKGIHMNIDGANAGILSDMGFDWKLGTGIFTIGRVPALVSHIHEENSVESSFRKFVEVEDIYYNGLESRNVDNDRNELNISK</sequence>
<dbReference type="AlphaFoldDB" id="A0A090I7N5"/>
<dbReference type="Proteomes" id="UP000062768">
    <property type="component" value="Chromosome I"/>
</dbReference>
<keyword evidence="2" id="KW-0808">Transferase</keyword>
<evidence type="ECO:0000256" key="1">
    <source>
        <dbReference type="ARBA" id="ARBA00010566"/>
    </source>
</evidence>
<dbReference type="KEGG" id="mfi:DSM1535_0793"/>